<dbReference type="Proteomes" id="UP000054563">
    <property type="component" value="Unassembled WGS sequence"/>
</dbReference>
<feature type="region of interest" description="Disordered" evidence="1">
    <location>
        <begin position="25"/>
        <end position="326"/>
    </location>
</feature>
<dbReference type="PRINTS" id="PR01217">
    <property type="entry name" value="PRICHEXTENSN"/>
</dbReference>
<dbReference type="STRING" id="396776.A0A0J8S3U4"/>
<protein>
    <submittedName>
        <fullName evidence="2">Basic proline-rich protein</fullName>
    </submittedName>
</protein>
<dbReference type="EMBL" id="DS017045">
    <property type="protein sequence ID" value="KMU91822.1"/>
    <property type="molecule type" value="Genomic_DNA"/>
</dbReference>
<evidence type="ECO:0000313" key="2">
    <source>
        <dbReference type="EMBL" id="KMU91822.1"/>
    </source>
</evidence>
<feature type="compositionally biased region" description="Pro residues" evidence="1">
    <location>
        <begin position="173"/>
        <end position="210"/>
    </location>
</feature>
<dbReference type="OrthoDB" id="2430277at2759"/>
<dbReference type="eggNOG" id="KOG4462">
    <property type="taxonomic scope" value="Eukaryota"/>
</dbReference>
<accession>A0A0J8S3U4</accession>
<proteinExistence type="predicted"/>
<evidence type="ECO:0000313" key="3">
    <source>
        <dbReference type="Proteomes" id="UP000054563"/>
    </source>
</evidence>
<sequence length="326" mass="32581">MPSPSLNHIPALYGIIIAPARIKRWCPSEGGASPTGKSTKEWRSFKATHQSSGQGQSKSLKKTVTNDRSAPMISKSSGSSAGLPVGGAPPIPGMFKPPTGLAPPTAPGGNRARSNSDSGRDGHMGDGASALPSAPQLGGLFAGGMPKLRKRGGIDTGAAPDASYLTDSEPRAPKPPAPAGSAPRPPTAPKLPTARPPPRPSAEAPTPPAINPLVANLRKPPPKPSSRPVSTASAKSAPDMPPPRAPPPLPGAGRAPPPVPGSARKVSAPPAPPVSAAPPPPPAPPSLSAPAPPSAPPPPPTTSAPRPPPPPTPPVANGDRLRRPLP</sequence>
<reference evidence="3" key="1">
    <citation type="journal article" date="2010" name="Genome Res.">
        <title>Population genomic sequencing of Coccidioides fungi reveals recent hybridization and transposon control.</title>
        <authorList>
            <person name="Neafsey D.E."/>
            <person name="Barker B.M."/>
            <person name="Sharpton T.J."/>
            <person name="Stajich J.E."/>
            <person name="Park D.J."/>
            <person name="Whiston E."/>
            <person name="Hung C.-Y."/>
            <person name="McMahan C."/>
            <person name="White J."/>
            <person name="Sykes S."/>
            <person name="Heiman D."/>
            <person name="Young S."/>
            <person name="Zeng Q."/>
            <person name="Abouelleil A."/>
            <person name="Aftuck L."/>
            <person name="Bessette D."/>
            <person name="Brown A."/>
            <person name="FitzGerald M."/>
            <person name="Lui A."/>
            <person name="Macdonald J.P."/>
            <person name="Priest M."/>
            <person name="Orbach M.J."/>
            <person name="Galgiani J.N."/>
            <person name="Kirkland T.N."/>
            <person name="Cole G.T."/>
            <person name="Birren B.W."/>
            <person name="Henn M.R."/>
            <person name="Taylor J.W."/>
            <person name="Rounsley S.D."/>
        </authorList>
    </citation>
    <scope>NUCLEOTIDE SEQUENCE [LARGE SCALE GENOMIC DNA]</scope>
    <source>
        <strain evidence="3">H538.4</strain>
    </source>
</reference>
<name>A0A0J8S3U4_COCIT</name>
<organism evidence="2 3">
    <name type="scientific">Coccidioides immitis H538.4</name>
    <dbReference type="NCBI Taxonomy" id="396776"/>
    <lineage>
        <taxon>Eukaryota</taxon>
        <taxon>Fungi</taxon>
        <taxon>Dikarya</taxon>
        <taxon>Ascomycota</taxon>
        <taxon>Pezizomycotina</taxon>
        <taxon>Eurotiomycetes</taxon>
        <taxon>Eurotiomycetidae</taxon>
        <taxon>Onygenales</taxon>
        <taxon>Onygenaceae</taxon>
        <taxon>Coccidioides</taxon>
    </lineage>
</organism>
<feature type="compositionally biased region" description="Pro residues" evidence="1">
    <location>
        <begin position="239"/>
        <end position="260"/>
    </location>
</feature>
<feature type="compositionally biased region" description="Pro residues" evidence="1">
    <location>
        <begin position="269"/>
        <end position="314"/>
    </location>
</feature>
<dbReference type="VEuPathDB" id="FungiDB:CIHG_09562"/>
<evidence type="ECO:0000256" key="1">
    <source>
        <dbReference type="SAM" id="MobiDB-lite"/>
    </source>
</evidence>
<gene>
    <name evidence="2" type="ORF">CIHG_09562</name>
</gene>
<dbReference type="AlphaFoldDB" id="A0A0J8S3U4"/>